<dbReference type="EMBL" id="AP022570">
    <property type="protein sequence ID" value="BBX50397.1"/>
    <property type="molecule type" value="Genomic_DNA"/>
</dbReference>
<dbReference type="AlphaFoldDB" id="A0A6N4V9K1"/>
<evidence type="ECO:0000256" key="6">
    <source>
        <dbReference type="ARBA" id="ARBA00022842"/>
    </source>
</evidence>
<dbReference type="Gene3D" id="3.40.50.1010">
    <property type="entry name" value="5'-nuclease"/>
    <property type="match status" value="1"/>
</dbReference>
<dbReference type="PANTHER" id="PTHR33653:SF1">
    <property type="entry name" value="RIBONUCLEASE VAPC2"/>
    <property type="match status" value="1"/>
</dbReference>
<dbReference type="GO" id="GO:0004540">
    <property type="term" value="F:RNA nuclease activity"/>
    <property type="evidence" value="ECO:0007669"/>
    <property type="project" value="InterPro"/>
</dbReference>
<feature type="binding site" evidence="8">
    <location>
        <position position="97"/>
    </location>
    <ligand>
        <name>Mg(2+)</name>
        <dbReference type="ChEBI" id="CHEBI:18420"/>
    </ligand>
</feature>
<evidence type="ECO:0000313" key="11">
    <source>
        <dbReference type="Proteomes" id="UP000466785"/>
    </source>
</evidence>
<gene>
    <name evidence="10" type="primary">vapc5</name>
    <name evidence="8" type="synonym">vapC</name>
    <name evidence="10" type="ORF">MPOR_14230</name>
</gene>
<keyword evidence="5 8" id="KW-0378">Hydrolase</keyword>
<sequence>MTAAGVLDTSVFITSESGRQLRGELIPDEVATTVITLAELNTGVLAATSADVRAQRLATLDAVADITALPVDEDAARMWARLRVHLVESGRRVRINDLWIAAIAASRGLPVVTQDGDFDALDGVAGLTIIRV</sequence>
<dbReference type="EC" id="3.1.-.-" evidence="8"/>
<keyword evidence="3 8" id="KW-0540">Nuclease</keyword>
<dbReference type="Pfam" id="PF01850">
    <property type="entry name" value="PIN"/>
    <property type="match status" value="1"/>
</dbReference>
<keyword evidence="8" id="KW-0800">Toxin</keyword>
<keyword evidence="2 8" id="KW-1277">Toxin-antitoxin system</keyword>
<evidence type="ECO:0000259" key="9">
    <source>
        <dbReference type="Pfam" id="PF01850"/>
    </source>
</evidence>
<dbReference type="KEGG" id="mpof:MPOR_14230"/>
<accession>A0A6N4V9K1</accession>
<keyword evidence="6 8" id="KW-0460">Magnesium</keyword>
<dbReference type="Proteomes" id="UP000466785">
    <property type="component" value="Chromosome"/>
</dbReference>
<dbReference type="SUPFAM" id="SSF88723">
    <property type="entry name" value="PIN domain-like"/>
    <property type="match status" value="1"/>
</dbReference>
<dbReference type="InterPro" id="IPR022907">
    <property type="entry name" value="VapC_family"/>
</dbReference>
<evidence type="ECO:0000256" key="2">
    <source>
        <dbReference type="ARBA" id="ARBA00022649"/>
    </source>
</evidence>
<comment type="cofactor">
    <cofactor evidence="1 8">
        <name>Mg(2+)</name>
        <dbReference type="ChEBI" id="CHEBI:18420"/>
    </cofactor>
</comment>
<dbReference type="GO" id="GO:0016787">
    <property type="term" value="F:hydrolase activity"/>
    <property type="evidence" value="ECO:0007669"/>
    <property type="project" value="UniProtKB-KW"/>
</dbReference>
<evidence type="ECO:0000256" key="5">
    <source>
        <dbReference type="ARBA" id="ARBA00022801"/>
    </source>
</evidence>
<evidence type="ECO:0000256" key="7">
    <source>
        <dbReference type="ARBA" id="ARBA00038093"/>
    </source>
</evidence>
<comment type="similarity">
    <text evidence="7 8">Belongs to the PINc/VapC protein family.</text>
</comment>
<dbReference type="HAMAP" id="MF_00265">
    <property type="entry name" value="VapC_Nob1"/>
    <property type="match status" value="1"/>
</dbReference>
<dbReference type="PANTHER" id="PTHR33653">
    <property type="entry name" value="RIBONUCLEASE VAPC2"/>
    <property type="match status" value="1"/>
</dbReference>
<evidence type="ECO:0000256" key="1">
    <source>
        <dbReference type="ARBA" id="ARBA00001946"/>
    </source>
</evidence>
<organism evidence="10 11">
    <name type="scientific">Mycolicibacterium poriferae</name>
    <dbReference type="NCBI Taxonomy" id="39694"/>
    <lineage>
        <taxon>Bacteria</taxon>
        <taxon>Bacillati</taxon>
        <taxon>Actinomycetota</taxon>
        <taxon>Actinomycetes</taxon>
        <taxon>Mycobacteriales</taxon>
        <taxon>Mycobacteriaceae</taxon>
        <taxon>Mycolicibacterium</taxon>
    </lineage>
</organism>
<feature type="domain" description="PIN" evidence="9">
    <location>
        <begin position="6"/>
        <end position="123"/>
    </location>
</feature>
<evidence type="ECO:0000256" key="8">
    <source>
        <dbReference type="HAMAP-Rule" id="MF_00265"/>
    </source>
</evidence>
<keyword evidence="4 8" id="KW-0479">Metal-binding</keyword>
<evidence type="ECO:0000256" key="4">
    <source>
        <dbReference type="ARBA" id="ARBA00022723"/>
    </source>
</evidence>
<dbReference type="CDD" id="cd18768">
    <property type="entry name" value="PIN_MtVapC4-C5-like"/>
    <property type="match status" value="1"/>
</dbReference>
<dbReference type="GO" id="GO:0000287">
    <property type="term" value="F:magnesium ion binding"/>
    <property type="evidence" value="ECO:0007669"/>
    <property type="project" value="UniProtKB-UniRule"/>
</dbReference>
<keyword evidence="11" id="KW-1185">Reference proteome</keyword>
<evidence type="ECO:0000313" key="10">
    <source>
        <dbReference type="EMBL" id="BBX50397.1"/>
    </source>
</evidence>
<name>A0A6N4V9K1_9MYCO</name>
<feature type="binding site" evidence="8">
    <location>
        <position position="8"/>
    </location>
    <ligand>
        <name>Mg(2+)</name>
        <dbReference type="ChEBI" id="CHEBI:18420"/>
    </ligand>
</feature>
<dbReference type="InterPro" id="IPR029060">
    <property type="entry name" value="PIN-like_dom_sf"/>
</dbReference>
<dbReference type="InterPro" id="IPR002716">
    <property type="entry name" value="PIN_dom"/>
</dbReference>
<protein>
    <recommendedName>
        <fullName evidence="8">Ribonuclease VapC</fullName>
        <shortName evidence="8">RNase VapC</shortName>
        <ecNumber evidence="8">3.1.-.-</ecNumber>
    </recommendedName>
    <alternativeName>
        <fullName evidence="8">Toxin VapC</fullName>
    </alternativeName>
</protein>
<dbReference type="RefSeq" id="WP_179967575.1">
    <property type="nucleotide sequence ID" value="NZ_AP022570.1"/>
</dbReference>
<reference evidence="10 11" key="1">
    <citation type="journal article" date="2019" name="Emerg. Microbes Infect.">
        <title>Comprehensive subspecies identification of 175 nontuberculous mycobacteria species based on 7547 genomic profiles.</title>
        <authorList>
            <person name="Matsumoto Y."/>
            <person name="Kinjo T."/>
            <person name="Motooka D."/>
            <person name="Nabeya D."/>
            <person name="Jung N."/>
            <person name="Uechi K."/>
            <person name="Horii T."/>
            <person name="Iida T."/>
            <person name="Fujita J."/>
            <person name="Nakamura S."/>
        </authorList>
    </citation>
    <scope>NUCLEOTIDE SEQUENCE [LARGE SCALE GENOMIC DNA]</scope>
    <source>
        <strain evidence="10 11">JCM 12603</strain>
    </source>
</reference>
<dbReference type="InterPro" id="IPR050556">
    <property type="entry name" value="Type_II_TA_system_RNase"/>
</dbReference>
<dbReference type="GO" id="GO:0090729">
    <property type="term" value="F:toxin activity"/>
    <property type="evidence" value="ECO:0007669"/>
    <property type="project" value="UniProtKB-KW"/>
</dbReference>
<evidence type="ECO:0000256" key="3">
    <source>
        <dbReference type="ARBA" id="ARBA00022722"/>
    </source>
</evidence>
<comment type="function">
    <text evidence="8">Toxic component of a toxin-antitoxin (TA) system. An RNase.</text>
</comment>
<proteinExistence type="inferred from homology"/>